<feature type="active site" description="Proton donor/acceptor" evidence="5">
    <location>
        <position position="151"/>
    </location>
</feature>
<feature type="compositionally biased region" description="Basic and acidic residues" evidence="9">
    <location>
        <begin position="198"/>
        <end position="214"/>
    </location>
</feature>
<dbReference type="Pfam" id="PF00300">
    <property type="entry name" value="His_Phos_1"/>
    <property type="match status" value="3"/>
</dbReference>
<gene>
    <name evidence="10" type="ORF">PECAL_3P19960</name>
</gene>
<evidence type="ECO:0000256" key="8">
    <source>
        <dbReference type="RuleBase" id="RU004511"/>
    </source>
</evidence>
<dbReference type="PANTHER" id="PTHR11931">
    <property type="entry name" value="PHOSPHOGLYCERATE MUTASE"/>
    <property type="match status" value="1"/>
</dbReference>
<dbReference type="NCBIfam" id="TIGR01258">
    <property type="entry name" value="pgm_1"/>
    <property type="match status" value="2"/>
</dbReference>
<dbReference type="GO" id="GO:0004619">
    <property type="term" value="F:phosphoglycerate mutase activity"/>
    <property type="evidence" value="ECO:0007669"/>
    <property type="project" value="UniProtKB-EC"/>
</dbReference>
<dbReference type="CDD" id="cd07067">
    <property type="entry name" value="HP_PGM_like"/>
    <property type="match status" value="2"/>
</dbReference>
<dbReference type="EC" id="5.4.2.11" evidence="8"/>
<keyword evidence="11" id="KW-1185">Reference proteome</keyword>
<evidence type="ECO:0000313" key="11">
    <source>
        <dbReference type="Proteomes" id="UP000789595"/>
    </source>
</evidence>
<evidence type="ECO:0000256" key="1">
    <source>
        <dbReference type="ARBA" id="ARBA00000380"/>
    </source>
</evidence>
<feature type="active site" description="Tele-phosphohistidine intermediate" evidence="5">
    <location>
        <position position="73"/>
    </location>
</feature>
<feature type="binding site" evidence="6">
    <location>
        <begin position="72"/>
        <end position="79"/>
    </location>
    <ligand>
        <name>substrate</name>
    </ligand>
</feature>
<dbReference type="AlphaFoldDB" id="A0A8J2SGG4"/>
<comment type="catalytic activity">
    <reaction evidence="1 8">
        <text>(2R)-2-phosphoglycerate = (2R)-3-phosphoglycerate</text>
        <dbReference type="Rhea" id="RHEA:15901"/>
        <dbReference type="ChEBI" id="CHEBI:58272"/>
        <dbReference type="ChEBI" id="CHEBI:58289"/>
        <dbReference type="EC" id="5.4.2.11"/>
    </reaction>
</comment>
<dbReference type="GO" id="GO:0006096">
    <property type="term" value="P:glycolytic process"/>
    <property type="evidence" value="ECO:0007669"/>
    <property type="project" value="UniProtKB-KW"/>
</dbReference>
<evidence type="ECO:0000256" key="2">
    <source>
        <dbReference type="ARBA" id="ARBA00006717"/>
    </source>
</evidence>
<reference evidence="10" key="1">
    <citation type="submission" date="2021-11" db="EMBL/GenBank/DDBJ databases">
        <authorList>
            <consortium name="Genoscope - CEA"/>
            <person name="William W."/>
        </authorList>
    </citation>
    <scope>NUCLEOTIDE SEQUENCE</scope>
</reference>
<evidence type="ECO:0000256" key="6">
    <source>
        <dbReference type="PIRSR" id="PIRSR613078-2"/>
    </source>
</evidence>
<dbReference type="Proteomes" id="UP000789595">
    <property type="component" value="Unassembled WGS sequence"/>
</dbReference>
<organism evidence="10 11">
    <name type="scientific">Pelagomonas calceolata</name>
    <dbReference type="NCBI Taxonomy" id="35677"/>
    <lineage>
        <taxon>Eukaryota</taxon>
        <taxon>Sar</taxon>
        <taxon>Stramenopiles</taxon>
        <taxon>Ochrophyta</taxon>
        <taxon>Pelagophyceae</taxon>
        <taxon>Pelagomonadales</taxon>
        <taxon>Pelagomonadaceae</taxon>
        <taxon>Pelagomonas</taxon>
    </lineage>
</organism>
<dbReference type="HAMAP" id="MF_01039">
    <property type="entry name" value="PGAM_GpmA"/>
    <property type="match status" value="2"/>
</dbReference>
<evidence type="ECO:0000256" key="3">
    <source>
        <dbReference type="ARBA" id="ARBA00023152"/>
    </source>
</evidence>
<feature type="binding site" evidence="6">
    <location>
        <begin position="246"/>
        <end position="247"/>
    </location>
    <ligand>
        <name>substrate</name>
    </ligand>
</feature>
<feature type="binding site" evidence="6">
    <location>
        <begin position="85"/>
        <end position="86"/>
    </location>
    <ligand>
        <name>substrate</name>
    </ligand>
</feature>
<evidence type="ECO:0000256" key="4">
    <source>
        <dbReference type="ARBA" id="ARBA00023235"/>
    </source>
</evidence>
<dbReference type="FunFam" id="3.40.50.1240:FF:000003">
    <property type="entry name" value="2,3-bisphosphoglycerate-dependent phosphoglycerate mutase"/>
    <property type="match status" value="1"/>
</dbReference>
<dbReference type="InterPro" id="IPR001345">
    <property type="entry name" value="PG/BPGM_mutase_AS"/>
</dbReference>
<feature type="binding site" evidence="6">
    <location>
        <position position="163"/>
    </location>
    <ligand>
        <name>substrate</name>
    </ligand>
</feature>
<dbReference type="InterPro" id="IPR029033">
    <property type="entry name" value="His_PPase_superfam"/>
</dbReference>
<protein>
    <recommendedName>
        <fullName evidence="8">Phosphoglycerate mutase</fullName>
        <ecNumber evidence="8">5.4.2.11</ecNumber>
    </recommendedName>
</protein>
<accession>A0A8J2SGG4</accession>
<evidence type="ECO:0000256" key="5">
    <source>
        <dbReference type="PIRSR" id="PIRSR613078-1"/>
    </source>
</evidence>
<feature type="binding site" evidence="6">
    <location>
        <begin position="151"/>
        <end position="154"/>
    </location>
    <ligand>
        <name>substrate</name>
    </ligand>
</feature>
<feature type="site" description="Transition state stabilizer" evidence="7">
    <location>
        <position position="245"/>
    </location>
</feature>
<dbReference type="Gene3D" id="3.40.50.1240">
    <property type="entry name" value="Phosphoglycerate mutase-like"/>
    <property type="match status" value="2"/>
</dbReference>
<evidence type="ECO:0000256" key="9">
    <source>
        <dbReference type="SAM" id="MobiDB-lite"/>
    </source>
</evidence>
<comment type="similarity">
    <text evidence="2 8">Belongs to the phosphoglycerate mutase family. BPG-dependent PGAM subfamily.</text>
</comment>
<dbReference type="InterPro" id="IPR013078">
    <property type="entry name" value="His_Pase_superF_clade-1"/>
</dbReference>
<dbReference type="SUPFAM" id="SSF53254">
    <property type="entry name" value="Phosphoglycerate mutase-like"/>
    <property type="match status" value="2"/>
</dbReference>
<keyword evidence="4 8" id="KW-0413">Isomerase</keyword>
<dbReference type="SMART" id="SM00855">
    <property type="entry name" value="PGAM"/>
    <property type="match status" value="2"/>
</dbReference>
<sequence length="730" mass="81829">MHVTTALLLAAAHALQVNHIFRRPTPFLNEKNTFTEDDGYKLLEGHREKRFSVAWARDLLRPPKPGKLVLVRHGESTWNRNATFTGWTDVDLSERGEREVEHASRLLLEAGISVDVCYTSRLRRAIRSSWILLKGLDAVYRPVFKSWRLNERHYGSGLTGLSKPRLAEELGEARVQAWRHGLRDRPPPMPSNHPLDVSSDRNYADLESTPRTESLEDTMQRALPLWRERIEPDLRSGKTVLVVAHGNSLRGLVKHVDGVSDEAIVDVSIPNGIPLVYSFDRFPSGDLIPHRTEQSVSAHVSGAFLEERGLLRAALEAEAELVRRVPGHLRQTDQPAVRALAKLELERKLIDLAADPSRLERAVERSREKKAPAVDALYMGLPAERVVTRIPKQSTCQPAAFAASDAIVILRHGRTEHNKLGLFTGWEDASLAKEGIAEAKRAGQLLRAHGFAVDAVYTSWLSRAIETAWLALQELDALWVPIIKSWRLNERMYGALTGLSKKAILGEHGEARFKQWRRGYTTRPPAASSFSPSYPGNDERYVRYLTDVRYSFRESLVRSLASGSLVLARKIPKAESLKDCMDRTIPFFTDEIYPRVVEQRKSVLVSSSENAIRGLLMHLCDIPSERIAEVEIPTGLPLVFDVKRRCLRLLDDGRYPADPAEALARWNFGTASDLLFRPCVSDDEDDECAAELPDPVLRLAEVPSYLEDTPSPSVDDMVVGALMGAEYMGG</sequence>
<name>A0A8J2SGG4_9STRA</name>
<dbReference type="InterPro" id="IPR005952">
    <property type="entry name" value="Phosphogly_mut1"/>
</dbReference>
<dbReference type="PROSITE" id="PS00175">
    <property type="entry name" value="PG_MUTASE"/>
    <property type="match status" value="1"/>
</dbReference>
<evidence type="ECO:0000313" key="10">
    <source>
        <dbReference type="EMBL" id="CAH0372023.1"/>
    </source>
</evidence>
<comment type="caution">
    <text evidence="10">The sequence shown here is derived from an EMBL/GenBank/DDBJ whole genome shotgun (WGS) entry which is preliminary data.</text>
</comment>
<keyword evidence="3 8" id="KW-0324">Glycolysis</keyword>
<proteinExistence type="inferred from homology"/>
<evidence type="ECO:0000256" key="7">
    <source>
        <dbReference type="PIRSR" id="PIRSR613078-3"/>
    </source>
</evidence>
<dbReference type="EMBL" id="CAKKNE010000003">
    <property type="protein sequence ID" value="CAH0372023.1"/>
    <property type="molecule type" value="Genomic_DNA"/>
</dbReference>
<feature type="region of interest" description="Disordered" evidence="9">
    <location>
        <begin position="180"/>
        <end position="214"/>
    </location>
</feature>
<feature type="binding site" evidence="6">
    <location>
        <position position="124"/>
    </location>
    <ligand>
        <name>substrate</name>
    </ligand>
</feature>
<dbReference type="OrthoDB" id="4818801at2759"/>